<keyword evidence="6" id="KW-1185">Reference proteome</keyword>
<dbReference type="InterPro" id="IPR050624">
    <property type="entry name" value="HTH-type_Tx_Regulator"/>
</dbReference>
<dbReference type="Gene3D" id="1.10.357.10">
    <property type="entry name" value="Tetracycline Repressor, domain 2"/>
    <property type="match status" value="1"/>
</dbReference>
<dbReference type="AlphaFoldDB" id="A0A840V2T1"/>
<gene>
    <name evidence="5" type="ORF">HNQ81_002889</name>
</gene>
<feature type="DNA-binding region" description="H-T-H motif" evidence="2">
    <location>
        <begin position="33"/>
        <end position="52"/>
    </location>
</feature>
<dbReference type="InterPro" id="IPR023772">
    <property type="entry name" value="DNA-bd_HTH_TetR-type_CS"/>
</dbReference>
<organism evidence="5 6">
    <name type="scientific">Desulfoprunum benzoelyticum</name>
    <dbReference type="NCBI Taxonomy" id="1506996"/>
    <lineage>
        <taxon>Bacteria</taxon>
        <taxon>Pseudomonadati</taxon>
        <taxon>Thermodesulfobacteriota</taxon>
        <taxon>Desulfobulbia</taxon>
        <taxon>Desulfobulbales</taxon>
        <taxon>Desulfobulbaceae</taxon>
        <taxon>Desulfoprunum</taxon>
    </lineage>
</organism>
<dbReference type="InterPro" id="IPR001647">
    <property type="entry name" value="HTH_TetR"/>
</dbReference>
<feature type="transmembrane region" description="Helical" evidence="3">
    <location>
        <begin position="154"/>
        <end position="173"/>
    </location>
</feature>
<evidence type="ECO:0000256" key="2">
    <source>
        <dbReference type="PROSITE-ProRule" id="PRU00335"/>
    </source>
</evidence>
<dbReference type="PANTHER" id="PTHR43479:SF11">
    <property type="entry name" value="ACREF_ENVCD OPERON REPRESSOR-RELATED"/>
    <property type="match status" value="1"/>
</dbReference>
<dbReference type="SUPFAM" id="SSF48498">
    <property type="entry name" value="Tetracyclin repressor-like, C-terminal domain"/>
    <property type="match status" value="1"/>
</dbReference>
<dbReference type="EMBL" id="JACHEO010000019">
    <property type="protein sequence ID" value="MBB5349138.1"/>
    <property type="molecule type" value="Genomic_DNA"/>
</dbReference>
<name>A0A840V2T1_9BACT</name>
<evidence type="ECO:0000256" key="1">
    <source>
        <dbReference type="ARBA" id="ARBA00023125"/>
    </source>
</evidence>
<sequence>MAGIREMKKQQTRKAIMQAAVRLFNDKGFENTSIEELARAAGIGKGTIYSYFRTKSDILHAFCEDELVCLHQELTTHADQELPFLKQMVAIYMTEFRMITENREFGRLFLQQTAFPRTVDLKKHRENEDNYFRLLFPLLEKAQERGELRKDIELLSVTGHFYGLYLLLVSAWFTGWVTTDEAESTLETLFRQALEGLQPHPASTSAEGKRHA</sequence>
<evidence type="ECO:0000259" key="4">
    <source>
        <dbReference type="PROSITE" id="PS50977"/>
    </source>
</evidence>
<keyword evidence="3" id="KW-0812">Transmembrane</keyword>
<protein>
    <submittedName>
        <fullName evidence="5">AcrR family transcriptional regulator</fullName>
    </submittedName>
</protein>
<dbReference type="InterPro" id="IPR009057">
    <property type="entry name" value="Homeodomain-like_sf"/>
</dbReference>
<comment type="caution">
    <text evidence="5">The sequence shown here is derived from an EMBL/GenBank/DDBJ whole genome shotgun (WGS) entry which is preliminary data.</text>
</comment>
<dbReference type="PANTHER" id="PTHR43479">
    <property type="entry name" value="ACREF/ENVCD OPERON REPRESSOR-RELATED"/>
    <property type="match status" value="1"/>
</dbReference>
<keyword evidence="3" id="KW-0472">Membrane</keyword>
<dbReference type="InterPro" id="IPR036271">
    <property type="entry name" value="Tet_transcr_reg_TetR-rel_C_sf"/>
</dbReference>
<dbReference type="PROSITE" id="PS01081">
    <property type="entry name" value="HTH_TETR_1"/>
    <property type="match status" value="1"/>
</dbReference>
<feature type="domain" description="HTH tetR-type" evidence="4">
    <location>
        <begin position="10"/>
        <end position="70"/>
    </location>
</feature>
<keyword evidence="1 2" id="KW-0238">DNA-binding</keyword>
<accession>A0A840V2T1</accession>
<dbReference type="PRINTS" id="PR00455">
    <property type="entry name" value="HTHTETR"/>
</dbReference>
<evidence type="ECO:0000256" key="3">
    <source>
        <dbReference type="SAM" id="Phobius"/>
    </source>
</evidence>
<dbReference type="PROSITE" id="PS50977">
    <property type="entry name" value="HTH_TETR_2"/>
    <property type="match status" value="1"/>
</dbReference>
<dbReference type="RefSeq" id="WP_183351948.1">
    <property type="nucleotide sequence ID" value="NZ_JACHEO010000019.1"/>
</dbReference>
<reference evidence="5 6" key="1">
    <citation type="submission" date="2020-08" db="EMBL/GenBank/DDBJ databases">
        <title>Genomic Encyclopedia of Type Strains, Phase IV (KMG-IV): sequencing the most valuable type-strain genomes for metagenomic binning, comparative biology and taxonomic classification.</title>
        <authorList>
            <person name="Goeker M."/>
        </authorList>
    </citation>
    <scope>NUCLEOTIDE SEQUENCE [LARGE SCALE GENOMIC DNA]</scope>
    <source>
        <strain evidence="5 6">DSM 28570</strain>
    </source>
</reference>
<evidence type="ECO:0000313" key="5">
    <source>
        <dbReference type="EMBL" id="MBB5349138.1"/>
    </source>
</evidence>
<dbReference type="Pfam" id="PF00440">
    <property type="entry name" value="TetR_N"/>
    <property type="match status" value="1"/>
</dbReference>
<dbReference type="GO" id="GO:0003677">
    <property type="term" value="F:DNA binding"/>
    <property type="evidence" value="ECO:0007669"/>
    <property type="project" value="UniProtKB-UniRule"/>
</dbReference>
<evidence type="ECO:0000313" key="6">
    <source>
        <dbReference type="Proteomes" id="UP000539642"/>
    </source>
</evidence>
<dbReference type="SUPFAM" id="SSF46689">
    <property type="entry name" value="Homeodomain-like"/>
    <property type="match status" value="1"/>
</dbReference>
<keyword evidence="3" id="KW-1133">Transmembrane helix</keyword>
<dbReference type="Proteomes" id="UP000539642">
    <property type="component" value="Unassembled WGS sequence"/>
</dbReference>
<proteinExistence type="predicted"/>